<name>A0A2P2L895_RHIMU</name>
<reference evidence="1" key="1">
    <citation type="submission" date="2018-02" db="EMBL/GenBank/DDBJ databases">
        <title>Rhizophora mucronata_Transcriptome.</title>
        <authorList>
            <person name="Meera S.P."/>
            <person name="Sreeshan A."/>
            <person name="Augustine A."/>
        </authorList>
    </citation>
    <scope>NUCLEOTIDE SEQUENCE</scope>
    <source>
        <tissue evidence="1">Leaf</tissue>
    </source>
</reference>
<dbReference type="EMBL" id="GGEC01033708">
    <property type="protein sequence ID" value="MBX14192.1"/>
    <property type="molecule type" value="Transcribed_RNA"/>
</dbReference>
<evidence type="ECO:0000313" key="1">
    <source>
        <dbReference type="EMBL" id="MBX14192.1"/>
    </source>
</evidence>
<organism evidence="1">
    <name type="scientific">Rhizophora mucronata</name>
    <name type="common">Asiatic mangrove</name>
    <dbReference type="NCBI Taxonomy" id="61149"/>
    <lineage>
        <taxon>Eukaryota</taxon>
        <taxon>Viridiplantae</taxon>
        <taxon>Streptophyta</taxon>
        <taxon>Embryophyta</taxon>
        <taxon>Tracheophyta</taxon>
        <taxon>Spermatophyta</taxon>
        <taxon>Magnoliopsida</taxon>
        <taxon>eudicotyledons</taxon>
        <taxon>Gunneridae</taxon>
        <taxon>Pentapetalae</taxon>
        <taxon>rosids</taxon>
        <taxon>fabids</taxon>
        <taxon>Malpighiales</taxon>
        <taxon>Rhizophoraceae</taxon>
        <taxon>Rhizophora</taxon>
    </lineage>
</organism>
<protein>
    <submittedName>
        <fullName evidence="1">Uncharacterized protein</fullName>
    </submittedName>
</protein>
<sequence length="54" mass="5607">MAICTPDTSDPARIPERVSTPNKIPITRGVSITSAPGGIISLMEASVEILTQVA</sequence>
<dbReference type="AlphaFoldDB" id="A0A2P2L895"/>
<accession>A0A2P2L895</accession>
<proteinExistence type="predicted"/>